<dbReference type="Proteomes" id="UP001164506">
    <property type="component" value="Chromosome"/>
</dbReference>
<accession>A0ABY6R6K0</accession>
<dbReference type="PANTHER" id="PTHR43053">
    <property type="entry name" value="GLYCOSIDASE FAMILY 31"/>
    <property type="match status" value="1"/>
</dbReference>
<dbReference type="RefSeq" id="WP_267260068.1">
    <property type="nucleotide sequence ID" value="NZ_CP084204.1"/>
</dbReference>
<dbReference type="InterPro" id="IPR013785">
    <property type="entry name" value="Aldolase_TIM"/>
</dbReference>
<dbReference type="GeneID" id="95604888"/>
<dbReference type="PANTHER" id="PTHR43053:SF3">
    <property type="entry name" value="ALPHA-GALACTOSIDASE C-RELATED"/>
    <property type="match status" value="1"/>
</dbReference>
<gene>
    <name evidence="4" type="ORF">LDH80_35650</name>
</gene>
<dbReference type="InterPro" id="IPR002252">
    <property type="entry name" value="Glyco_hydro_36"/>
</dbReference>
<evidence type="ECO:0000313" key="4">
    <source>
        <dbReference type="EMBL" id="UZX25706.1"/>
    </source>
</evidence>
<dbReference type="EMBL" id="CP084204">
    <property type="protein sequence ID" value="UZX25706.1"/>
    <property type="molecule type" value="Genomic_DNA"/>
</dbReference>
<keyword evidence="2" id="KW-0326">Glycosidase</keyword>
<keyword evidence="1" id="KW-0378">Hydrolase</keyword>
<evidence type="ECO:0000256" key="1">
    <source>
        <dbReference type="ARBA" id="ARBA00022801"/>
    </source>
</evidence>
<proteinExistence type="predicted"/>
<dbReference type="InterPro" id="IPR017853">
    <property type="entry name" value="GH"/>
</dbReference>
<dbReference type="Gene3D" id="3.20.20.70">
    <property type="entry name" value="Aldolase class I"/>
    <property type="match status" value="1"/>
</dbReference>
<dbReference type="SUPFAM" id="SSF51445">
    <property type="entry name" value="(Trans)glycosidases"/>
    <property type="match status" value="1"/>
</dbReference>
<evidence type="ECO:0000256" key="3">
    <source>
        <dbReference type="SAM" id="MobiDB-lite"/>
    </source>
</evidence>
<feature type="region of interest" description="Disordered" evidence="3">
    <location>
        <begin position="1"/>
        <end position="24"/>
    </location>
</feature>
<dbReference type="CDD" id="cd14791">
    <property type="entry name" value="GH36"/>
    <property type="match status" value="1"/>
</dbReference>
<feature type="compositionally biased region" description="Low complexity" evidence="3">
    <location>
        <begin position="1"/>
        <end position="14"/>
    </location>
</feature>
<sequence>MNTQQAQTAQTAQTMHPAQPTDHPYPIDIPVTTAHAAPAPAEPLLDDVSIAVLAPGHPGVTPRWELTSLPDGLRQLAVRAEGLPVEIRLSVPLGDAAGYWHPLGAWRRTLVADWEGRSRVSLVEGAAVGCLYEHSGATLLTFAATDPVPETDVRFGVSEENDTHVVHLSLPASPEPHRLLLVPRAPSVAAALRPLRAWFTAARPPMPVPDAARLPVYSTWYAFNQDVTAAAVEAQAGPAAELGCGTLILDDGWQRHGNGRGYAGCGDWEPDPAKFPDLAGHVARVRGRGLRYLLWVAPLLLGPEADCHDRWAASAPAPATVPGARVLDPRLPEVRRHVIELCVSLVRDHGLDGLKLDFLDEAAVYAGDGAGDVGRAMTELLAELRRALEAVRPEVLLELRQPYTGPGMAPFGNMLRSFDCPADATANRIQTLDTALLAVGGAVHSDMLMWSRSAPVEAVARQLIGALHAVPQLSVRLDEAPPEHLAAVRFWLGRWLLHRELLLDGAVEPGRPDELYPVVVAARGDECLMSVHGDRVAVLDFAAYRRFHLVNGSGRDRLMVDVTGGGGRVTARVHGPDGRMMDDPPAHLPEGPRPLAVPRGGLVSLVLTEGPR</sequence>
<name>A0ABY6R6K0_9ACTN</name>
<keyword evidence="5" id="KW-1185">Reference proteome</keyword>
<dbReference type="Pfam" id="PF02065">
    <property type="entry name" value="Melibiase"/>
    <property type="match status" value="1"/>
</dbReference>
<organism evidence="4 5">
    <name type="scientific">Streptomyces tanashiensis</name>
    <dbReference type="NCBI Taxonomy" id="67367"/>
    <lineage>
        <taxon>Bacteria</taxon>
        <taxon>Bacillati</taxon>
        <taxon>Actinomycetota</taxon>
        <taxon>Actinomycetes</taxon>
        <taxon>Kitasatosporales</taxon>
        <taxon>Streptomycetaceae</taxon>
        <taxon>Streptomyces</taxon>
    </lineage>
</organism>
<reference evidence="4" key="1">
    <citation type="submission" date="2021-09" db="EMBL/GenBank/DDBJ databases">
        <title>Complete genome sequence and metabolic characterization of Streptomyces tanashiensis DSM 731 the producer of antibacterial Kalafungin and diverse secondary metabolites.</title>
        <authorList>
            <person name="Abbasi M.N."/>
            <person name="Anwar M.N."/>
            <person name="Alam K."/>
            <person name="Shoaib M."/>
            <person name="Lin Z."/>
            <person name="Hayat M."/>
            <person name="Ali M.I."/>
            <person name="Malik H.M.T."/>
            <person name="Ahmed I."/>
            <person name="Li A."/>
            <person name="Hailong Wang H."/>
            <person name="Zhang Y."/>
        </authorList>
    </citation>
    <scope>NUCLEOTIDE SEQUENCE</scope>
    <source>
        <strain evidence="4">Kala</strain>
    </source>
</reference>
<evidence type="ECO:0000256" key="2">
    <source>
        <dbReference type="ARBA" id="ARBA00023295"/>
    </source>
</evidence>
<evidence type="ECO:0000313" key="5">
    <source>
        <dbReference type="Proteomes" id="UP001164506"/>
    </source>
</evidence>
<dbReference type="InterPro" id="IPR050985">
    <property type="entry name" value="Alpha-glycosidase_related"/>
</dbReference>
<protein>
    <submittedName>
        <fullName evidence="4">Alpha-galactosidase</fullName>
    </submittedName>
</protein>